<dbReference type="Proteomes" id="UP000692954">
    <property type="component" value="Unassembled WGS sequence"/>
</dbReference>
<evidence type="ECO:0000313" key="2">
    <source>
        <dbReference type="Proteomes" id="UP000692954"/>
    </source>
</evidence>
<keyword evidence="2" id="KW-1185">Reference proteome</keyword>
<accession>A0A8S1QHB0</accession>
<dbReference type="OrthoDB" id="296741at2759"/>
<dbReference type="AlphaFoldDB" id="A0A8S1QHB0"/>
<gene>
    <name evidence="1" type="ORF">PSON_ATCC_30995.1.T1040109</name>
</gene>
<organism evidence="1 2">
    <name type="scientific">Paramecium sonneborni</name>
    <dbReference type="NCBI Taxonomy" id="65129"/>
    <lineage>
        <taxon>Eukaryota</taxon>
        <taxon>Sar</taxon>
        <taxon>Alveolata</taxon>
        <taxon>Ciliophora</taxon>
        <taxon>Intramacronucleata</taxon>
        <taxon>Oligohymenophorea</taxon>
        <taxon>Peniculida</taxon>
        <taxon>Parameciidae</taxon>
        <taxon>Paramecium</taxon>
    </lineage>
</organism>
<protein>
    <submittedName>
        <fullName evidence="1">Uncharacterized protein</fullName>
    </submittedName>
</protein>
<evidence type="ECO:0000313" key="1">
    <source>
        <dbReference type="EMBL" id="CAD8113825.1"/>
    </source>
</evidence>
<dbReference type="EMBL" id="CAJJDN010000104">
    <property type="protein sequence ID" value="CAD8113825.1"/>
    <property type="molecule type" value="Genomic_DNA"/>
</dbReference>
<comment type="caution">
    <text evidence="1">The sequence shown here is derived from an EMBL/GenBank/DDBJ whole genome shotgun (WGS) entry which is preliminary data.</text>
</comment>
<sequence>MLRGNKVQNSFCQSIPCIIRPNLQMNRPLLWFNTQYKEETRLEDIKLPQSVITQKLKFLVNRNDFMKELSNFSLHSIQSQYFQKSLYDISNFIEYSQLSNQIHITEQDASMSGLKLFQAFSPEQINLLKFHFNQPQSITSISFIDGAINLIKNTQQFQDSLFVNLASNLFELFYEPQSSKRSKQQDEKFKELFQEIGILLYKFDYLSQSQPLNIAKFIGQLYDLMITNSIKLNDITHYRKTANNFIQKYYGIQSHKMIQPNIVDYKNILYTIFLSEIRPEALIQDAVNRFANSGIQNGSITSNIDIMSMMLLHGVPCTENFLNKLKNSKRQRLTIGQLYVLLKCYELAKVPLHEFSQTLFLDVVSFISHDKQLQDGNSVLMLARICNELFSSSFITSKVAQEKRNDKILNFLERNVQRYIDQLNFNHILFISNVFNKHLKQPNFLINILHDKLNDIKLNETSLSLYNDFLEITYEFYKESYTHIKQQVFEYGTSPSQEYLAVTKTFVENLIQFQFTSLLATNILKVASLSCFQFDKSIILKLISKPSLFSNDVNILTKVMKQYDIPMNPEIFNIVLNENKDDQVMILESIYNICQINNLNTDQKIQLKQYVQNIIYTLLAENEQYLVEQRQIDDFLHTYSSQINQQSFESIKYFPEIINTFEITFETEQLNILNKLYERTCVLWHGDILIKNLILIDKMNILNYQIYIKSAENILSCFDLGRDGTDATPSGFLADNNVQISLLKIYLNQIQNSTYQYSESLKIIGYLAYLNITQLGAEDIMLLCKALGNITELYFPELQNYLENQLTETQLPNEQNIVQFSSQFPFINIKVRELLLENFNKNKMEYLTLEKLNASQNQQVGIQQIDQLFEQLDNQEKLKFIKPILQNLNLTWDLQYSIDTILRFAEQCYNEQDTEFKLLYLILDYLNKTKSMVQVKLSQDETYFKLKFDKKIVDITFENKVQELFNQIDIKGLNFKTSKDNIIYYPSITTELNYNELPKYKVSMVKKQQKPQEDVNESKDQLSFFLKNNISRLALQPQYKYIEFIIQLMTLNGLDIFKYFTQIPKESYTKRIQMIKKDKTYLEFLVNMQTNMAEMDNQFRFVSGIEDVQLSLFICLKLENIESETYPPIFIQYVSKNNTVISQNGLQLNPSILLESMVLAEQGHVYLINFTKWIQIYQNKPKQKEFFLKLIQ</sequence>
<proteinExistence type="predicted"/>
<reference evidence="1" key="1">
    <citation type="submission" date="2021-01" db="EMBL/GenBank/DDBJ databases">
        <authorList>
            <consortium name="Genoscope - CEA"/>
            <person name="William W."/>
        </authorList>
    </citation>
    <scope>NUCLEOTIDE SEQUENCE</scope>
</reference>
<name>A0A8S1QHB0_9CILI</name>